<evidence type="ECO:0000259" key="8">
    <source>
        <dbReference type="Pfam" id="PF06429"/>
    </source>
</evidence>
<dbReference type="GO" id="GO:0005576">
    <property type="term" value="C:extracellular region"/>
    <property type="evidence" value="ECO:0007669"/>
    <property type="project" value="UniProtKB-SubCell"/>
</dbReference>
<organism evidence="10 13">
    <name type="scientific">Malaciobacter marinus</name>
    <dbReference type="NCBI Taxonomy" id="505249"/>
    <lineage>
        <taxon>Bacteria</taxon>
        <taxon>Pseudomonadati</taxon>
        <taxon>Campylobacterota</taxon>
        <taxon>Epsilonproteobacteria</taxon>
        <taxon>Campylobacterales</taxon>
        <taxon>Arcobacteraceae</taxon>
        <taxon>Malaciobacter</taxon>
    </lineage>
</organism>
<dbReference type="InterPro" id="IPR002371">
    <property type="entry name" value="FlgK"/>
</dbReference>
<name>A0A347TNP8_9BACT</name>
<sequence length="616" mass="68770">MLNSLNVAQSGLYASKVAVENVSNNIANENTPGYKKRVIDQRELEHSDSRFYGRGVEASSAYRITSIYMSQNLIRETTRENYFIQKSEMLGNIETAFKETEDSGLSKDINRYLQAVENLRTSPTSEIYKSDLITHGSLLVENMQTIYGDIEKAEELTKASMQENIDKVNGILKEIGKINQQLGKSQMASNDLLDRRDQLELQLSKYVDISSEEFAGTYTLKIGDIVAIGNNTIIRDITVEDTYSPQVDRFLKDDGKTSSILDGVTFDNDDTITYKLNNENEVSIKFGEAIDTDGDGNPDFTVDETNYVRGLVSKINNDPELSKTVVAYNGTYSEKPDGSKVTKDTQDNFLLIEAANPGEKGKFEGRLTVTEQTDINDPTSVTSKNTVFRDEYQSKDGENSVQIFAFDAPIELRSGILKAQSENLTTSSPSNKFTIYKDKLDALAQTLSDITSKFVKTGDTTYIEGGISTDRYTGNQDDIVDINLFSGSSVNTLKFNSKEVNNLDQTKLDYLATLQWKTNISFEGKGQDTPGLEATSISEYFQEVRINVSSDKETSDFLLKTQKSVKQSVESSYDNLVKVDKDEEMLNLIKFKSAYTANAKIVTVVDEMLQTILGLR</sequence>
<dbReference type="GO" id="GO:0044780">
    <property type="term" value="P:bacterial-type flagellum assembly"/>
    <property type="evidence" value="ECO:0007669"/>
    <property type="project" value="InterPro"/>
</dbReference>
<evidence type="ECO:0000313" key="13">
    <source>
        <dbReference type="Proteomes" id="UP000264693"/>
    </source>
</evidence>
<reference evidence="11" key="2">
    <citation type="submission" date="2017-09" db="EMBL/GenBank/DDBJ databases">
        <authorList>
            <person name="Perez-Cataluna A."/>
            <person name="Figueras M.J."/>
            <person name="Salas-Masso N."/>
        </authorList>
    </citation>
    <scope>NUCLEOTIDE SEQUENCE</scope>
    <source>
        <strain evidence="11">CECT 7727</strain>
    </source>
</reference>
<dbReference type="EMBL" id="NXAO01000020">
    <property type="protein sequence ID" value="PHO15758.1"/>
    <property type="molecule type" value="Genomic_DNA"/>
</dbReference>
<dbReference type="GO" id="GO:0009424">
    <property type="term" value="C:bacterial-type flagellum hook"/>
    <property type="evidence" value="ECO:0007669"/>
    <property type="project" value="InterPro"/>
</dbReference>
<dbReference type="InterPro" id="IPR053927">
    <property type="entry name" value="FlgK_helical"/>
</dbReference>
<dbReference type="InterPro" id="IPR010930">
    <property type="entry name" value="Flg_bb/hook_C_dom"/>
</dbReference>
<keyword evidence="6" id="KW-0975">Bacterial flagellum</keyword>
<dbReference type="Pfam" id="PF00460">
    <property type="entry name" value="Flg_bb_rod"/>
    <property type="match status" value="1"/>
</dbReference>
<evidence type="ECO:0000256" key="6">
    <source>
        <dbReference type="ARBA" id="ARBA00023143"/>
    </source>
</evidence>
<dbReference type="RefSeq" id="WP_099310704.1">
    <property type="nucleotide sequence ID" value="NZ_CP032101.1"/>
</dbReference>
<evidence type="ECO:0000256" key="1">
    <source>
        <dbReference type="ARBA" id="ARBA00004365"/>
    </source>
</evidence>
<feature type="domain" description="Flagellar basal body rod protein N-terminal" evidence="7">
    <location>
        <begin position="5"/>
        <end position="35"/>
    </location>
</feature>
<keyword evidence="10" id="KW-0966">Cell projection</keyword>
<evidence type="ECO:0000259" key="9">
    <source>
        <dbReference type="Pfam" id="PF22638"/>
    </source>
</evidence>
<evidence type="ECO:0000256" key="3">
    <source>
        <dbReference type="ARBA" id="ARBA00009677"/>
    </source>
</evidence>
<dbReference type="Proteomes" id="UP000224740">
    <property type="component" value="Unassembled WGS sequence"/>
</dbReference>
<dbReference type="Pfam" id="PF06429">
    <property type="entry name" value="Flg_bbr_C"/>
    <property type="match status" value="1"/>
</dbReference>
<protein>
    <recommendedName>
        <fullName evidence="4">Flagellar hook-associated protein 1</fullName>
    </recommendedName>
</protein>
<keyword evidence="10" id="KW-0969">Cilium</keyword>
<dbReference type="EMBL" id="CP032101">
    <property type="protein sequence ID" value="AXX88226.1"/>
    <property type="molecule type" value="Genomic_DNA"/>
</dbReference>
<evidence type="ECO:0000313" key="11">
    <source>
        <dbReference type="EMBL" id="PHO15758.1"/>
    </source>
</evidence>
<evidence type="ECO:0000313" key="10">
    <source>
        <dbReference type="EMBL" id="AXX88226.1"/>
    </source>
</evidence>
<dbReference type="PANTHER" id="PTHR30033:SF2">
    <property type="entry name" value="FLAGELLAR HOOK PROTEIN"/>
    <property type="match status" value="1"/>
</dbReference>
<dbReference type="Proteomes" id="UP000264693">
    <property type="component" value="Chromosome"/>
</dbReference>
<dbReference type="PRINTS" id="PR01005">
    <property type="entry name" value="FLGHOOKAP1"/>
</dbReference>
<dbReference type="SUPFAM" id="SSF64518">
    <property type="entry name" value="Phase 1 flagellin"/>
    <property type="match status" value="1"/>
</dbReference>
<dbReference type="PANTHER" id="PTHR30033">
    <property type="entry name" value="FLAGELLAR HOOK-ASSOCIATED PROTEIN 1"/>
    <property type="match status" value="1"/>
</dbReference>
<evidence type="ECO:0000256" key="4">
    <source>
        <dbReference type="ARBA" id="ARBA00016244"/>
    </source>
</evidence>
<keyword evidence="10" id="KW-0282">Flagellum</keyword>
<keyword evidence="5" id="KW-0964">Secreted</keyword>
<dbReference type="Pfam" id="PF22638">
    <property type="entry name" value="FlgK_D1"/>
    <property type="match status" value="1"/>
</dbReference>
<keyword evidence="12" id="KW-1185">Reference proteome</keyword>
<comment type="subcellular location">
    <subcellularLocation>
        <location evidence="1">Bacterial flagellum</location>
    </subcellularLocation>
    <subcellularLocation>
        <location evidence="2">Secreted</location>
    </subcellularLocation>
</comment>
<evidence type="ECO:0000256" key="2">
    <source>
        <dbReference type="ARBA" id="ARBA00004613"/>
    </source>
</evidence>
<evidence type="ECO:0000313" key="12">
    <source>
        <dbReference type="Proteomes" id="UP000224740"/>
    </source>
</evidence>
<feature type="domain" description="Flagellar hook-associated protein FlgK helical" evidence="9">
    <location>
        <begin position="91"/>
        <end position="251"/>
    </location>
</feature>
<proteinExistence type="inferred from homology"/>
<dbReference type="KEGG" id="amar:AMRN_2525"/>
<feature type="domain" description="Flagellar basal-body/hook protein C-terminal" evidence="8">
    <location>
        <begin position="579"/>
        <end position="615"/>
    </location>
</feature>
<dbReference type="InterPro" id="IPR001444">
    <property type="entry name" value="Flag_bb_rod_N"/>
</dbReference>
<evidence type="ECO:0000259" key="7">
    <source>
        <dbReference type="Pfam" id="PF00460"/>
    </source>
</evidence>
<accession>A0A347TNP8</accession>
<reference evidence="10 13" key="3">
    <citation type="submission" date="2018-08" db="EMBL/GenBank/DDBJ databases">
        <title>Complete genome of the Arcobacter marinus type strain JCM 15502.</title>
        <authorList>
            <person name="Miller W.G."/>
            <person name="Yee E."/>
            <person name="Huynh S."/>
            <person name="Parker C.T."/>
        </authorList>
    </citation>
    <scope>NUCLEOTIDE SEQUENCE [LARGE SCALE GENOMIC DNA]</scope>
    <source>
        <strain evidence="10 13">JCM 15502</strain>
    </source>
</reference>
<dbReference type="GO" id="GO:0005198">
    <property type="term" value="F:structural molecule activity"/>
    <property type="evidence" value="ECO:0007669"/>
    <property type="project" value="InterPro"/>
</dbReference>
<gene>
    <name evidence="10" type="primary">flgK</name>
    <name evidence="10" type="ORF">AMRN_2525</name>
    <name evidence="11" type="ORF">CPH92_05295</name>
</gene>
<dbReference type="AlphaFoldDB" id="A0A347TNP8"/>
<comment type="similarity">
    <text evidence="3">Belongs to the flagella basal body rod proteins family.</text>
</comment>
<evidence type="ECO:0000256" key="5">
    <source>
        <dbReference type="ARBA" id="ARBA00022525"/>
    </source>
</evidence>
<reference evidence="12" key="1">
    <citation type="submission" date="2017-09" db="EMBL/GenBank/DDBJ databases">
        <title>Arcobacter canalis sp. nov., a new species isolated from a water canal contaminated with urban sewage.</title>
        <authorList>
            <person name="Perez-Cataluna A."/>
            <person name="Salas-Masso N."/>
            <person name="Figueras M.J."/>
        </authorList>
    </citation>
    <scope>NUCLEOTIDE SEQUENCE [LARGE SCALE GENOMIC DNA]</scope>
    <source>
        <strain evidence="12">CECT 7727</strain>
    </source>
</reference>